<comment type="caution">
    <text evidence="2">The sequence shown here is derived from an EMBL/GenBank/DDBJ whole genome shotgun (WGS) entry which is preliminary data.</text>
</comment>
<keyword evidence="3" id="KW-1185">Reference proteome</keyword>
<sequence length="377" mass="40307">MPPQVLPIERSAPPTIALVANTAWNLWNFRRGIIEALLAEGHRVILLAPDGPARAALEATGAQFIALQRLRRSGLNPLQDLALTRELAQHYRREGVAAVLHYTIKPVIFGSIAARRNGVRSINTLTGLGYTFLAGGATAWIVRHLYRWALRGSTRVFFHNPDDRDLFLQAGLVTGEQAGVVPGSGVRVADFPLVPYAQAAAGHFLFVGRLLADKGIREYVAAARLVRRERPDLVFDVLGPLDGENPTGISAAELEGWIGEGVIRYAGATTDVRPHLARAAVVVLPSYREGCPRVLLEAGATGRALIGADVAGVREVVLPGVNGWLVPARDAAALAAACLAAADPAADLPGLGVRSRELVLSVFAEERVIAHYREALA</sequence>
<dbReference type="Proteomes" id="UP000650081">
    <property type="component" value="Unassembled WGS sequence"/>
</dbReference>
<dbReference type="Pfam" id="PF13692">
    <property type="entry name" value="Glyco_trans_1_4"/>
    <property type="match status" value="1"/>
</dbReference>
<dbReference type="RefSeq" id="WP_187466206.1">
    <property type="nucleotide sequence ID" value="NZ_JACSIT010000091.1"/>
</dbReference>
<dbReference type="InterPro" id="IPR028098">
    <property type="entry name" value="Glyco_trans_4-like_N"/>
</dbReference>
<name>A0A923T822_9BACT</name>
<dbReference type="EMBL" id="JACSIT010000091">
    <property type="protein sequence ID" value="MBC6994119.1"/>
    <property type="molecule type" value="Genomic_DNA"/>
</dbReference>
<dbReference type="Pfam" id="PF13477">
    <property type="entry name" value="Glyco_trans_4_2"/>
    <property type="match status" value="1"/>
</dbReference>
<reference evidence="2" key="1">
    <citation type="submission" date="2020-08" db="EMBL/GenBank/DDBJ databases">
        <title>Lewinella bacteria from marine environments.</title>
        <authorList>
            <person name="Zhong Y."/>
        </authorList>
    </citation>
    <scope>NUCLEOTIDE SEQUENCE</scope>
    <source>
        <strain evidence="2">KCTC 42187</strain>
    </source>
</reference>
<organism evidence="2 3">
    <name type="scientific">Neolewinella lacunae</name>
    <dbReference type="NCBI Taxonomy" id="1517758"/>
    <lineage>
        <taxon>Bacteria</taxon>
        <taxon>Pseudomonadati</taxon>
        <taxon>Bacteroidota</taxon>
        <taxon>Saprospiria</taxon>
        <taxon>Saprospirales</taxon>
        <taxon>Lewinellaceae</taxon>
        <taxon>Neolewinella</taxon>
    </lineage>
</organism>
<dbReference type="GO" id="GO:0016757">
    <property type="term" value="F:glycosyltransferase activity"/>
    <property type="evidence" value="ECO:0007669"/>
    <property type="project" value="TreeGrafter"/>
</dbReference>
<protein>
    <submittedName>
        <fullName evidence="2">Glycosyltransferase family 4 protein</fullName>
    </submittedName>
</protein>
<evidence type="ECO:0000313" key="2">
    <source>
        <dbReference type="EMBL" id="MBC6994119.1"/>
    </source>
</evidence>
<evidence type="ECO:0000259" key="1">
    <source>
        <dbReference type="Pfam" id="PF13477"/>
    </source>
</evidence>
<dbReference type="SUPFAM" id="SSF53756">
    <property type="entry name" value="UDP-Glycosyltransferase/glycogen phosphorylase"/>
    <property type="match status" value="1"/>
</dbReference>
<dbReference type="PANTHER" id="PTHR12526:SF638">
    <property type="entry name" value="SPORE COAT PROTEIN SA"/>
    <property type="match status" value="1"/>
</dbReference>
<dbReference type="PANTHER" id="PTHR12526">
    <property type="entry name" value="GLYCOSYLTRANSFERASE"/>
    <property type="match status" value="1"/>
</dbReference>
<accession>A0A923T822</accession>
<proteinExistence type="predicted"/>
<dbReference type="CDD" id="cd03808">
    <property type="entry name" value="GT4_CapM-like"/>
    <property type="match status" value="1"/>
</dbReference>
<gene>
    <name evidence="2" type="ORF">H9S92_08100</name>
</gene>
<dbReference type="Gene3D" id="3.40.50.2000">
    <property type="entry name" value="Glycogen Phosphorylase B"/>
    <property type="match status" value="2"/>
</dbReference>
<evidence type="ECO:0000313" key="3">
    <source>
        <dbReference type="Proteomes" id="UP000650081"/>
    </source>
</evidence>
<feature type="domain" description="Glycosyltransferase subfamily 4-like N-terminal" evidence="1">
    <location>
        <begin position="16"/>
        <end position="160"/>
    </location>
</feature>
<dbReference type="AlphaFoldDB" id="A0A923T822"/>